<dbReference type="RefSeq" id="WP_261494294.1">
    <property type="nucleotide sequence ID" value="NZ_JAOCQF010000001.1"/>
</dbReference>
<dbReference type="InterPro" id="IPR009081">
    <property type="entry name" value="PP-bd_ACP"/>
</dbReference>
<dbReference type="InterPro" id="IPR036736">
    <property type="entry name" value="ACP-like_sf"/>
</dbReference>
<comment type="caution">
    <text evidence="4">The sequence shown here is derived from an EMBL/GenBank/DDBJ whole genome shotgun (WGS) entry which is preliminary data.</text>
</comment>
<accession>A0ABT2NL94</accession>
<gene>
    <name evidence="4" type="ORF">N5I32_05005</name>
</gene>
<evidence type="ECO:0000313" key="5">
    <source>
        <dbReference type="Proteomes" id="UP001205601"/>
    </source>
</evidence>
<sequence length="88" mass="8917">MTIEAEVIAILARQSGVAPAAIGPETGIDALGLDSLGLVETIFALEERFGISIPFAPAAEGRERDFDLSTVAGIVAGVAALRARPAAA</sequence>
<dbReference type="Gene3D" id="1.10.1200.10">
    <property type="entry name" value="ACP-like"/>
    <property type="match status" value="1"/>
</dbReference>
<reference evidence="5" key="1">
    <citation type="submission" date="2023-07" db="EMBL/GenBank/DDBJ databases">
        <title>Defluviimonas sediminis sp. nov., isolated from mangrove sediment.</title>
        <authorList>
            <person name="Liu L."/>
            <person name="Li J."/>
            <person name="Huang Y."/>
            <person name="Pan J."/>
            <person name="Li M."/>
        </authorList>
    </citation>
    <scope>NUCLEOTIDE SEQUENCE [LARGE SCALE GENOMIC DNA]</scope>
    <source>
        <strain evidence="5">FT324</strain>
    </source>
</reference>
<dbReference type="SUPFAM" id="SSF47336">
    <property type="entry name" value="ACP-like"/>
    <property type="match status" value="1"/>
</dbReference>
<dbReference type="InterPro" id="IPR006162">
    <property type="entry name" value="Ppantetheine_attach_site"/>
</dbReference>
<evidence type="ECO:0000256" key="2">
    <source>
        <dbReference type="ARBA" id="ARBA00022553"/>
    </source>
</evidence>
<name>A0ABT2NL94_9RHOB</name>
<evidence type="ECO:0000259" key="3">
    <source>
        <dbReference type="PROSITE" id="PS50075"/>
    </source>
</evidence>
<organism evidence="4 5">
    <name type="scientific">Albidovulum sediminis</name>
    <dbReference type="NCBI Taxonomy" id="3066345"/>
    <lineage>
        <taxon>Bacteria</taxon>
        <taxon>Pseudomonadati</taxon>
        <taxon>Pseudomonadota</taxon>
        <taxon>Alphaproteobacteria</taxon>
        <taxon>Rhodobacterales</taxon>
        <taxon>Paracoccaceae</taxon>
        <taxon>Albidovulum</taxon>
    </lineage>
</organism>
<dbReference type="Pfam" id="PF00550">
    <property type="entry name" value="PP-binding"/>
    <property type="match status" value="1"/>
</dbReference>
<dbReference type="PROSITE" id="PS00012">
    <property type="entry name" value="PHOSPHOPANTETHEINE"/>
    <property type="match status" value="1"/>
</dbReference>
<keyword evidence="1" id="KW-0596">Phosphopantetheine</keyword>
<proteinExistence type="predicted"/>
<keyword evidence="5" id="KW-1185">Reference proteome</keyword>
<feature type="domain" description="Carrier" evidence="3">
    <location>
        <begin position="1"/>
        <end position="82"/>
    </location>
</feature>
<dbReference type="PROSITE" id="PS50075">
    <property type="entry name" value="CARRIER"/>
    <property type="match status" value="1"/>
</dbReference>
<evidence type="ECO:0000256" key="1">
    <source>
        <dbReference type="ARBA" id="ARBA00022450"/>
    </source>
</evidence>
<evidence type="ECO:0000313" key="4">
    <source>
        <dbReference type="EMBL" id="MCT8328873.1"/>
    </source>
</evidence>
<protein>
    <submittedName>
        <fullName evidence="4">Acyl carrier protein</fullName>
    </submittedName>
</protein>
<keyword evidence="2" id="KW-0597">Phosphoprotein</keyword>
<dbReference type="EMBL" id="JAOCQF010000001">
    <property type="protein sequence ID" value="MCT8328873.1"/>
    <property type="molecule type" value="Genomic_DNA"/>
</dbReference>
<dbReference type="Proteomes" id="UP001205601">
    <property type="component" value="Unassembled WGS sequence"/>
</dbReference>